<name>A0A183HPG9_9BILA</name>
<dbReference type="SUPFAM" id="SSF53300">
    <property type="entry name" value="vWA-like"/>
    <property type="match status" value="1"/>
</dbReference>
<dbReference type="Gene3D" id="3.40.50.410">
    <property type="entry name" value="von Willebrand factor, type A domain"/>
    <property type="match status" value="1"/>
</dbReference>
<evidence type="ECO:0000313" key="4">
    <source>
        <dbReference type="WBParaSite" id="OFLC_0000938001-mRNA-1"/>
    </source>
</evidence>
<dbReference type="EMBL" id="UZAJ01011438">
    <property type="protein sequence ID" value="VDO60148.1"/>
    <property type="molecule type" value="Genomic_DNA"/>
</dbReference>
<reference evidence="2 3" key="2">
    <citation type="submission" date="2018-11" db="EMBL/GenBank/DDBJ databases">
        <authorList>
            <consortium name="Pathogen Informatics"/>
        </authorList>
    </citation>
    <scope>NUCLEOTIDE SEQUENCE [LARGE SCALE GENOMIC DNA]</scope>
</reference>
<dbReference type="STRING" id="387005.A0A183HPG9"/>
<accession>A0A183HPG9</accession>
<dbReference type="Proteomes" id="UP000267606">
    <property type="component" value="Unassembled WGS sequence"/>
</dbReference>
<keyword evidence="3" id="KW-1185">Reference proteome</keyword>
<dbReference type="WBParaSite" id="OFLC_0000938001-mRNA-1">
    <property type="protein sequence ID" value="OFLC_0000938001-mRNA-1"/>
    <property type="gene ID" value="OFLC_0000938001"/>
</dbReference>
<evidence type="ECO:0000313" key="3">
    <source>
        <dbReference type="Proteomes" id="UP000267606"/>
    </source>
</evidence>
<dbReference type="InterPro" id="IPR036465">
    <property type="entry name" value="vWFA_dom_sf"/>
</dbReference>
<protein>
    <submittedName>
        <fullName evidence="4">VWFA domain-containing protein</fullName>
    </submittedName>
</protein>
<dbReference type="PROSITE" id="PS50234">
    <property type="entry name" value="VWFA"/>
    <property type="match status" value="1"/>
</dbReference>
<dbReference type="AlphaFoldDB" id="A0A183HPG9"/>
<proteinExistence type="predicted"/>
<dbReference type="Pfam" id="PF00092">
    <property type="entry name" value="VWA"/>
    <property type="match status" value="1"/>
</dbReference>
<feature type="domain" description="VWFA" evidence="1">
    <location>
        <begin position="1"/>
        <end position="79"/>
    </location>
</feature>
<sequence>MDLSTTTNPVYRKYIEMAEELINRLLIGRRFSRVALVTFSSVGKTRAQFNLDRYFDGKDIVTAIRRLESTGGTTAVGSS</sequence>
<dbReference type="InterPro" id="IPR002035">
    <property type="entry name" value="VWF_A"/>
</dbReference>
<organism evidence="4">
    <name type="scientific">Onchocerca flexuosa</name>
    <dbReference type="NCBI Taxonomy" id="387005"/>
    <lineage>
        <taxon>Eukaryota</taxon>
        <taxon>Metazoa</taxon>
        <taxon>Ecdysozoa</taxon>
        <taxon>Nematoda</taxon>
        <taxon>Chromadorea</taxon>
        <taxon>Rhabditida</taxon>
        <taxon>Spirurina</taxon>
        <taxon>Spiruromorpha</taxon>
        <taxon>Filarioidea</taxon>
        <taxon>Onchocercidae</taxon>
        <taxon>Onchocerca</taxon>
    </lineage>
</organism>
<reference evidence="4" key="1">
    <citation type="submission" date="2016-06" db="UniProtKB">
        <authorList>
            <consortium name="WormBaseParasite"/>
        </authorList>
    </citation>
    <scope>IDENTIFICATION</scope>
</reference>
<gene>
    <name evidence="2" type="ORF">OFLC_LOCUS9382</name>
</gene>
<evidence type="ECO:0000313" key="2">
    <source>
        <dbReference type="EMBL" id="VDO60148.1"/>
    </source>
</evidence>
<evidence type="ECO:0000259" key="1">
    <source>
        <dbReference type="PROSITE" id="PS50234"/>
    </source>
</evidence>